<keyword evidence="2" id="KW-1185">Reference proteome</keyword>
<proteinExistence type="predicted"/>
<reference evidence="3" key="1">
    <citation type="submission" date="2022-11" db="UniProtKB">
        <authorList>
            <consortium name="WormBaseParasite"/>
        </authorList>
    </citation>
    <scope>IDENTIFICATION</scope>
</reference>
<sequence length="523" mass="54465">MMRMEKEETKTEGRMKEKQFFYYPCRLSNIINPKIFYRVSQNVEFKTVRRSCADKITHARHQSKTGTKVKQGANVRRAPKPLRSHERNIFRPRSNIPNFDQYPGVRGSAPTYGGAGSSASLVPVQPYVVQPATQQPSYYPAPAPAPAPIPSYGAAAPAYGAPGPSSASVPSPGCAMGNCAGVVSQVSPQPGQAAVAVQPPPGYSGTPGQTQYIYKPAPAPVKGGCKWCKEITPPPAYPPASPSQAGGYGAAAKPNNHLLCPTCTVNAPPGMPFIAVEMSGPQVDSHMQFVMPQPNVPCATCAGGATGPAQPSQVYGNAAPPQPLPSYVVAAATAYGQPAPAPAAASSYASGSAGVAANVYPVGTVPPSVIGGQPNVILNGTGPSNVAARGTTAGDQVASAPFPQPGNFTLPTGSAANPVATIPPGANRSRTLSESNDEDPETVGILDVDKEEELKKLRLKDPFSSTIRRRLKDTVPLAAEPDNLTSNNGVALTLSADVNSYGREPGQFRSIPNYRLHGGETVH</sequence>
<dbReference type="AlphaFoldDB" id="A0A915JSI2"/>
<dbReference type="Proteomes" id="UP000887565">
    <property type="component" value="Unplaced"/>
</dbReference>
<dbReference type="WBParaSite" id="nRc.2.0.1.t29201-RA">
    <property type="protein sequence ID" value="nRc.2.0.1.t29201-RA"/>
    <property type="gene ID" value="nRc.2.0.1.g29201"/>
</dbReference>
<feature type="region of interest" description="Disordered" evidence="1">
    <location>
        <begin position="422"/>
        <end position="441"/>
    </location>
</feature>
<name>A0A915JSI2_ROMCU</name>
<evidence type="ECO:0000313" key="3">
    <source>
        <dbReference type="WBParaSite" id="nRc.2.0.1.t29201-RA"/>
    </source>
</evidence>
<evidence type="ECO:0000313" key="2">
    <source>
        <dbReference type="Proteomes" id="UP000887565"/>
    </source>
</evidence>
<organism evidence="2 3">
    <name type="scientific">Romanomermis culicivorax</name>
    <name type="common">Nematode worm</name>
    <dbReference type="NCBI Taxonomy" id="13658"/>
    <lineage>
        <taxon>Eukaryota</taxon>
        <taxon>Metazoa</taxon>
        <taxon>Ecdysozoa</taxon>
        <taxon>Nematoda</taxon>
        <taxon>Enoplea</taxon>
        <taxon>Dorylaimia</taxon>
        <taxon>Mermithida</taxon>
        <taxon>Mermithoidea</taxon>
        <taxon>Mermithidae</taxon>
        <taxon>Romanomermis</taxon>
    </lineage>
</organism>
<accession>A0A915JSI2</accession>
<protein>
    <submittedName>
        <fullName evidence="3">Uncharacterized protein</fullName>
    </submittedName>
</protein>
<evidence type="ECO:0000256" key="1">
    <source>
        <dbReference type="SAM" id="MobiDB-lite"/>
    </source>
</evidence>